<dbReference type="PANTHER" id="PTHR43169">
    <property type="entry name" value="EXSB FAMILY PROTEIN"/>
    <property type="match status" value="1"/>
</dbReference>
<protein>
    <submittedName>
        <fullName evidence="1">ATP-dependent sacrificial sulfur transferase LarE</fullName>
    </submittedName>
</protein>
<gene>
    <name evidence="1" type="primary">larE</name>
    <name evidence="1" type="ORF">J8C05_14315</name>
</gene>
<dbReference type="NCBIfam" id="TIGR00268">
    <property type="entry name" value="ATP-dependent sacrificial sulfur transferase LarE"/>
    <property type="match status" value="1"/>
</dbReference>
<dbReference type="EMBL" id="CP072643">
    <property type="protein sequence ID" value="QUV95193.1"/>
    <property type="molecule type" value="Genomic_DNA"/>
</dbReference>
<organism evidence="1 2">
    <name type="scientific">Chloracidobacterium sp. N</name>
    <dbReference type="NCBI Taxonomy" id="2821540"/>
    <lineage>
        <taxon>Bacteria</taxon>
        <taxon>Pseudomonadati</taxon>
        <taxon>Acidobacteriota</taxon>
        <taxon>Terriglobia</taxon>
        <taxon>Terriglobales</taxon>
        <taxon>Acidobacteriaceae</taxon>
        <taxon>Chloracidobacterium</taxon>
        <taxon>Chloracidobacterium aggregatum</taxon>
    </lineage>
</organism>
<dbReference type="InterPro" id="IPR005232">
    <property type="entry name" value="LarE"/>
</dbReference>
<dbReference type="GO" id="GO:0016740">
    <property type="term" value="F:transferase activity"/>
    <property type="evidence" value="ECO:0007669"/>
    <property type="project" value="UniProtKB-KW"/>
</dbReference>
<dbReference type="PANTHER" id="PTHR43169:SF2">
    <property type="entry name" value="NAD_GMP SYNTHASE DOMAIN-CONTAINING PROTEIN"/>
    <property type="match status" value="1"/>
</dbReference>
<reference evidence="1 2" key="1">
    <citation type="submission" date="2021-03" db="EMBL/GenBank/DDBJ databases">
        <title>Genomic and phenotypic characterization of Chloracidobacterium isolates provides evidence for multiple species.</title>
        <authorList>
            <person name="Saini M.K."/>
            <person name="Costas A.M.G."/>
            <person name="Tank M."/>
            <person name="Bryant D.A."/>
        </authorList>
    </citation>
    <scope>NUCLEOTIDE SEQUENCE [LARGE SCALE GENOMIC DNA]</scope>
    <source>
        <strain evidence="1 2">N</strain>
    </source>
</reference>
<dbReference type="Proteomes" id="UP000677668">
    <property type="component" value="Chromosome 2"/>
</dbReference>
<dbReference type="SUPFAM" id="SSF52402">
    <property type="entry name" value="Adenine nucleotide alpha hydrolases-like"/>
    <property type="match status" value="1"/>
</dbReference>
<dbReference type="InterPro" id="IPR052188">
    <property type="entry name" value="Ni-pincer_cofactor_biosynth"/>
</dbReference>
<dbReference type="RefSeq" id="WP_211423429.1">
    <property type="nucleotide sequence ID" value="NZ_CP072643.1"/>
</dbReference>
<sequence length="301" mass="32873">MDAASSPSLSSHTAADKEQALRAWLRRAQRLIVALSGGVDSGYLAFVAHQELGTQALMVTGDSPSLARAEREAITQFVTRYGMRYVFVETRELDDPSYRANPVERCYFCKQELFGQLWSLARQEGIGVVCDGTNADDASDFRPGRRAASEQSVSSPLAQFGFTKADIRERAQHWTLPMADKPASPCLASRIPHGQPVTIGKLTAIERGEQALRALGFREVRLRHHAEVARIELAPAELPRALDPAMAARLVAALKPLGFRFITLDLEGFRSGSLNPAAASHAAVCHTERHTESPSALSRTL</sequence>
<evidence type="ECO:0000313" key="2">
    <source>
        <dbReference type="Proteomes" id="UP000677668"/>
    </source>
</evidence>
<dbReference type="InterPro" id="IPR014729">
    <property type="entry name" value="Rossmann-like_a/b/a_fold"/>
</dbReference>
<keyword evidence="1" id="KW-0808">Transferase</keyword>
<proteinExistence type="predicted"/>
<keyword evidence="2" id="KW-1185">Reference proteome</keyword>
<name>A0ABX8B3Z6_9BACT</name>
<dbReference type="CDD" id="cd01990">
    <property type="entry name" value="LarE-like"/>
    <property type="match status" value="1"/>
</dbReference>
<dbReference type="PIRSF" id="PIRSF006661">
    <property type="entry name" value="PP-lp_UCP006661"/>
    <property type="match status" value="1"/>
</dbReference>
<evidence type="ECO:0000313" key="1">
    <source>
        <dbReference type="EMBL" id="QUV95193.1"/>
    </source>
</evidence>
<dbReference type="Gene3D" id="3.40.50.620">
    <property type="entry name" value="HUPs"/>
    <property type="match status" value="1"/>
</dbReference>
<accession>A0ABX8B3Z6</accession>